<dbReference type="Gene3D" id="3.40.50.1820">
    <property type="entry name" value="alpha/beta hydrolase"/>
    <property type="match status" value="1"/>
</dbReference>
<keyword evidence="4" id="KW-1185">Reference proteome</keyword>
<dbReference type="GO" id="GO:0016787">
    <property type="term" value="F:hydrolase activity"/>
    <property type="evidence" value="ECO:0007669"/>
    <property type="project" value="UniProtKB-KW"/>
</dbReference>
<keyword evidence="1 3" id="KW-0378">Hydrolase</keyword>
<evidence type="ECO:0000313" key="3">
    <source>
        <dbReference type="EMBL" id="NHN89606.1"/>
    </source>
</evidence>
<gene>
    <name evidence="3" type="ORF">GOB81_13390</name>
</gene>
<sequence length="280" mass="30157">MTPAGGNRSDQKALDAAYDNVAAVPGSREWMARLRVDSAAFRVNLANRSYDIQWGSSAAHRWTLYPSGQTGAPCLIFIHGGYWQWNRPEDFACLAGGLLAHGWSVAMPAHTLAPTASLTRIVGELEGALDWLARHGGTYGLVGPHVVSGWSAGGTLAALLLDHPLITAGLCISGIYDLAPLQRTYLNAALNLSEQEIERFSPLRNDPSPKSLCIAFGTHELPVFGKDATALHALRASRQCPTTLLPVRQADHFRILDALRAPDGLLTRRLMETTASSTSP</sequence>
<dbReference type="PANTHER" id="PTHR48081">
    <property type="entry name" value="AB HYDROLASE SUPERFAMILY PROTEIN C4A8.06C"/>
    <property type="match status" value="1"/>
</dbReference>
<dbReference type="Proteomes" id="UP000631653">
    <property type="component" value="Unassembled WGS sequence"/>
</dbReference>
<evidence type="ECO:0000256" key="1">
    <source>
        <dbReference type="ARBA" id="ARBA00022801"/>
    </source>
</evidence>
<feature type="domain" description="BD-FAE-like" evidence="2">
    <location>
        <begin position="68"/>
        <end position="159"/>
    </location>
</feature>
<name>A0ABX0K1U3_9PROT</name>
<dbReference type="SUPFAM" id="SSF53474">
    <property type="entry name" value="alpha/beta-Hydrolases"/>
    <property type="match status" value="1"/>
</dbReference>
<dbReference type="InterPro" id="IPR049492">
    <property type="entry name" value="BD-FAE-like_dom"/>
</dbReference>
<dbReference type="InterPro" id="IPR029058">
    <property type="entry name" value="AB_hydrolase_fold"/>
</dbReference>
<dbReference type="Pfam" id="PF20434">
    <property type="entry name" value="BD-FAE"/>
    <property type="match status" value="1"/>
</dbReference>
<protein>
    <submittedName>
        <fullName evidence="3">Alpha/beta hydrolase fold domain-containing protein</fullName>
    </submittedName>
</protein>
<organism evidence="3 4">
    <name type="scientific">Acetobacter conturbans</name>
    <dbReference type="NCBI Taxonomy" id="1737472"/>
    <lineage>
        <taxon>Bacteria</taxon>
        <taxon>Pseudomonadati</taxon>
        <taxon>Pseudomonadota</taxon>
        <taxon>Alphaproteobacteria</taxon>
        <taxon>Acetobacterales</taxon>
        <taxon>Acetobacteraceae</taxon>
        <taxon>Acetobacter</taxon>
    </lineage>
</organism>
<evidence type="ECO:0000313" key="4">
    <source>
        <dbReference type="Proteomes" id="UP000631653"/>
    </source>
</evidence>
<dbReference type="EMBL" id="WOSY01000014">
    <property type="protein sequence ID" value="NHN89606.1"/>
    <property type="molecule type" value="Genomic_DNA"/>
</dbReference>
<evidence type="ECO:0000259" key="2">
    <source>
        <dbReference type="Pfam" id="PF20434"/>
    </source>
</evidence>
<reference evidence="3 4" key="1">
    <citation type="journal article" date="2020" name="Int. J. Syst. Evol. Microbiol.">
        <title>Novel acetic acid bacteria from cider fermentations: Acetobacter conturbans sp. nov. and Acetobacter fallax sp. nov.</title>
        <authorList>
            <person name="Sombolestani A.S."/>
            <person name="Cleenwerck I."/>
            <person name="Cnockaert M."/>
            <person name="Borremans W."/>
            <person name="Wieme A.D."/>
            <person name="De Vuyst L."/>
            <person name="Vandamme P."/>
        </authorList>
    </citation>
    <scope>NUCLEOTIDE SEQUENCE [LARGE SCALE GENOMIC DNA]</scope>
    <source>
        <strain evidence="3 4">LMG 1627</strain>
    </source>
</reference>
<dbReference type="InterPro" id="IPR050300">
    <property type="entry name" value="GDXG_lipolytic_enzyme"/>
</dbReference>
<comment type="caution">
    <text evidence="3">The sequence shown here is derived from an EMBL/GenBank/DDBJ whole genome shotgun (WGS) entry which is preliminary data.</text>
</comment>
<proteinExistence type="predicted"/>
<accession>A0ABX0K1U3</accession>
<dbReference type="PANTHER" id="PTHR48081:SF33">
    <property type="entry name" value="KYNURENINE FORMAMIDASE"/>
    <property type="match status" value="1"/>
</dbReference>
<dbReference type="RefSeq" id="WP_173570936.1">
    <property type="nucleotide sequence ID" value="NZ_WOSY01000014.1"/>
</dbReference>